<dbReference type="EMBL" id="FOBW01000013">
    <property type="protein sequence ID" value="SEN43693.1"/>
    <property type="molecule type" value="Genomic_DNA"/>
</dbReference>
<feature type="transmembrane region" description="Helical" evidence="6">
    <location>
        <begin position="40"/>
        <end position="61"/>
    </location>
</feature>
<comment type="subcellular location">
    <subcellularLocation>
        <location evidence="1">Cell membrane</location>
        <topology evidence="1">Multi-pass membrane protein</topology>
    </subcellularLocation>
</comment>
<name>A0A1H8GI90_9BACI</name>
<evidence type="ECO:0000256" key="3">
    <source>
        <dbReference type="ARBA" id="ARBA00022692"/>
    </source>
</evidence>
<keyword evidence="4 6" id="KW-1133">Transmembrane helix</keyword>
<evidence type="ECO:0000256" key="5">
    <source>
        <dbReference type="ARBA" id="ARBA00023136"/>
    </source>
</evidence>
<dbReference type="InterPro" id="IPR052053">
    <property type="entry name" value="IM_YidH-like"/>
</dbReference>
<feature type="transmembrane region" description="Helical" evidence="6">
    <location>
        <begin position="67"/>
        <end position="90"/>
    </location>
</feature>
<evidence type="ECO:0000256" key="2">
    <source>
        <dbReference type="ARBA" id="ARBA00022475"/>
    </source>
</evidence>
<dbReference type="Pfam" id="PF02656">
    <property type="entry name" value="DUF202"/>
    <property type="match status" value="1"/>
</dbReference>
<dbReference type="AlphaFoldDB" id="A0A1H8GI90"/>
<feature type="domain" description="DUF202" evidence="7">
    <location>
        <begin position="31"/>
        <end position="94"/>
    </location>
</feature>
<evidence type="ECO:0000256" key="4">
    <source>
        <dbReference type="ARBA" id="ARBA00022989"/>
    </source>
</evidence>
<keyword evidence="2" id="KW-1003">Cell membrane</keyword>
<reference evidence="9" key="1">
    <citation type="submission" date="2016-10" db="EMBL/GenBank/DDBJ databases">
        <authorList>
            <person name="Varghese N."/>
            <person name="Submissions S."/>
        </authorList>
    </citation>
    <scope>NUCLEOTIDE SEQUENCE [LARGE SCALE GENOMIC DNA]</scope>
    <source>
        <strain evidence="9">B48,IBRC-M 10115,DSM 25386,CECT 8001</strain>
    </source>
</reference>
<keyword evidence="9" id="KW-1185">Reference proteome</keyword>
<gene>
    <name evidence="8" type="ORF">SAMN05192533_11349</name>
</gene>
<evidence type="ECO:0000313" key="8">
    <source>
        <dbReference type="EMBL" id="SEN43693.1"/>
    </source>
</evidence>
<dbReference type="GO" id="GO:0005886">
    <property type="term" value="C:plasma membrane"/>
    <property type="evidence" value="ECO:0007669"/>
    <property type="project" value="UniProtKB-SubCell"/>
</dbReference>
<keyword evidence="3 6" id="KW-0812">Transmembrane</keyword>
<organism evidence="8 9">
    <name type="scientific">Mesobacillus persicus</name>
    <dbReference type="NCBI Taxonomy" id="930146"/>
    <lineage>
        <taxon>Bacteria</taxon>
        <taxon>Bacillati</taxon>
        <taxon>Bacillota</taxon>
        <taxon>Bacilli</taxon>
        <taxon>Bacillales</taxon>
        <taxon>Bacillaceae</taxon>
        <taxon>Mesobacillus</taxon>
    </lineage>
</organism>
<evidence type="ECO:0000256" key="1">
    <source>
        <dbReference type="ARBA" id="ARBA00004651"/>
    </source>
</evidence>
<dbReference type="PANTHER" id="PTHR34187">
    <property type="entry name" value="FGR18P"/>
    <property type="match status" value="1"/>
</dbReference>
<dbReference type="InterPro" id="IPR003807">
    <property type="entry name" value="DUF202"/>
</dbReference>
<dbReference type="STRING" id="930146.SAMN05192533_11349"/>
<sequence>MSGSNNQSQSQYTVNARDLLAMERTKLAMERTKLANDRTLLAYIRTSLSFFAAAAALIEFFNKSQKLQITAYTAISIGVVLLIFGVYNYYRSKREMKAMELVK</sequence>
<evidence type="ECO:0000259" key="7">
    <source>
        <dbReference type="Pfam" id="PF02656"/>
    </source>
</evidence>
<dbReference type="Proteomes" id="UP000198553">
    <property type="component" value="Unassembled WGS sequence"/>
</dbReference>
<accession>A0A1H8GI90</accession>
<keyword evidence="5 6" id="KW-0472">Membrane</keyword>
<protein>
    <submittedName>
        <fullName evidence="8">Putative membrane protein</fullName>
    </submittedName>
</protein>
<evidence type="ECO:0000313" key="9">
    <source>
        <dbReference type="Proteomes" id="UP000198553"/>
    </source>
</evidence>
<dbReference type="PANTHER" id="PTHR34187:SF2">
    <property type="entry name" value="DUF202 DOMAIN-CONTAINING PROTEIN"/>
    <property type="match status" value="1"/>
</dbReference>
<dbReference type="RefSeq" id="WP_170843920.1">
    <property type="nucleotide sequence ID" value="NZ_FOBW01000013.1"/>
</dbReference>
<evidence type="ECO:0000256" key="6">
    <source>
        <dbReference type="SAM" id="Phobius"/>
    </source>
</evidence>
<proteinExistence type="predicted"/>